<name>A0A9P8QCJ6_WICPI</name>
<dbReference type="AlphaFoldDB" id="A0A9P8QCJ6"/>
<evidence type="ECO:0000313" key="1">
    <source>
        <dbReference type="EMBL" id="KAH3688433.1"/>
    </source>
</evidence>
<sequence length="140" mass="15712">MNLMAINRENSVQMSSVCGNALPSVIVPDFDGLIQGPSDQLLLVENQRFDTLRMRSQSPYVFPRVDIPDLDTLIIRTREEMLVVILQRQDPVIVGLELNQISVCPLTPVSLHLETFTVDRLPRSGLPVVLSGELCWVVCR</sequence>
<proteinExistence type="predicted"/>
<gene>
    <name evidence="1" type="ORF">WICPIJ_000572</name>
</gene>
<reference evidence="1" key="2">
    <citation type="submission" date="2021-01" db="EMBL/GenBank/DDBJ databases">
        <authorList>
            <person name="Schikora-Tamarit M.A."/>
        </authorList>
    </citation>
    <scope>NUCLEOTIDE SEQUENCE</scope>
    <source>
        <strain evidence="1">CBS2887</strain>
    </source>
</reference>
<dbReference type="Proteomes" id="UP000774326">
    <property type="component" value="Unassembled WGS sequence"/>
</dbReference>
<dbReference type="EMBL" id="JAEUBG010000347">
    <property type="protein sequence ID" value="KAH3688433.1"/>
    <property type="molecule type" value="Genomic_DNA"/>
</dbReference>
<accession>A0A9P8QCJ6</accession>
<keyword evidence="2" id="KW-1185">Reference proteome</keyword>
<evidence type="ECO:0000313" key="2">
    <source>
        <dbReference type="Proteomes" id="UP000774326"/>
    </source>
</evidence>
<reference evidence="1" key="1">
    <citation type="journal article" date="2021" name="Open Biol.">
        <title>Shared evolutionary footprints suggest mitochondrial oxidative damage underlies multiple complex I losses in fungi.</title>
        <authorList>
            <person name="Schikora-Tamarit M.A."/>
            <person name="Marcet-Houben M."/>
            <person name="Nosek J."/>
            <person name="Gabaldon T."/>
        </authorList>
    </citation>
    <scope>NUCLEOTIDE SEQUENCE</scope>
    <source>
        <strain evidence="1">CBS2887</strain>
    </source>
</reference>
<comment type="caution">
    <text evidence="1">The sequence shown here is derived from an EMBL/GenBank/DDBJ whole genome shotgun (WGS) entry which is preliminary data.</text>
</comment>
<protein>
    <submittedName>
        <fullName evidence="1">Uncharacterized protein</fullName>
    </submittedName>
</protein>
<organism evidence="1 2">
    <name type="scientific">Wickerhamomyces pijperi</name>
    <name type="common">Yeast</name>
    <name type="synonym">Pichia pijperi</name>
    <dbReference type="NCBI Taxonomy" id="599730"/>
    <lineage>
        <taxon>Eukaryota</taxon>
        <taxon>Fungi</taxon>
        <taxon>Dikarya</taxon>
        <taxon>Ascomycota</taxon>
        <taxon>Saccharomycotina</taxon>
        <taxon>Saccharomycetes</taxon>
        <taxon>Phaffomycetales</taxon>
        <taxon>Wickerhamomycetaceae</taxon>
        <taxon>Wickerhamomyces</taxon>
    </lineage>
</organism>